<dbReference type="OrthoDB" id="5420013at2759"/>
<feature type="transmembrane region" description="Helical" evidence="2">
    <location>
        <begin position="586"/>
        <end position="605"/>
    </location>
</feature>
<keyword evidence="2" id="KW-0472">Membrane</keyword>
<dbReference type="EMBL" id="HF936032">
    <property type="protein sequence ID" value="CCX33183.1"/>
    <property type="molecule type" value="Genomic_DNA"/>
</dbReference>
<evidence type="ECO:0000256" key="2">
    <source>
        <dbReference type="SAM" id="Phobius"/>
    </source>
</evidence>
<dbReference type="AlphaFoldDB" id="U4LMK7"/>
<reference evidence="3 4" key="1">
    <citation type="journal article" date="2013" name="PLoS Genet.">
        <title>The genome and development-dependent transcriptomes of Pyronema confluens: a window into fungal evolution.</title>
        <authorList>
            <person name="Traeger S."/>
            <person name="Altegoer F."/>
            <person name="Freitag M."/>
            <person name="Gabaldon T."/>
            <person name="Kempken F."/>
            <person name="Kumar A."/>
            <person name="Marcet-Houben M."/>
            <person name="Poggeler S."/>
            <person name="Stajich J.E."/>
            <person name="Nowrousian M."/>
        </authorList>
    </citation>
    <scope>NUCLEOTIDE SEQUENCE [LARGE SCALE GENOMIC DNA]</scope>
    <source>
        <strain evidence="4">CBS 100304</strain>
        <tissue evidence="3">Vegetative mycelium</tissue>
    </source>
</reference>
<organism evidence="3 4">
    <name type="scientific">Pyronema omphalodes (strain CBS 100304)</name>
    <name type="common">Pyronema confluens</name>
    <dbReference type="NCBI Taxonomy" id="1076935"/>
    <lineage>
        <taxon>Eukaryota</taxon>
        <taxon>Fungi</taxon>
        <taxon>Dikarya</taxon>
        <taxon>Ascomycota</taxon>
        <taxon>Pezizomycotina</taxon>
        <taxon>Pezizomycetes</taxon>
        <taxon>Pezizales</taxon>
        <taxon>Pyronemataceae</taxon>
        <taxon>Pyronema</taxon>
    </lineage>
</organism>
<name>U4LMK7_PYROM</name>
<dbReference type="eggNOG" id="ENOG502SERI">
    <property type="taxonomic scope" value="Eukaryota"/>
</dbReference>
<evidence type="ECO:0000313" key="3">
    <source>
        <dbReference type="EMBL" id="CCX33183.1"/>
    </source>
</evidence>
<proteinExistence type="predicted"/>
<accession>U4LMK7</accession>
<keyword evidence="2" id="KW-0812">Transmembrane</keyword>
<feature type="region of interest" description="Disordered" evidence="1">
    <location>
        <begin position="706"/>
        <end position="739"/>
    </location>
</feature>
<gene>
    <name evidence="3" type="ORF">PCON_14223</name>
</gene>
<evidence type="ECO:0000313" key="4">
    <source>
        <dbReference type="Proteomes" id="UP000018144"/>
    </source>
</evidence>
<keyword evidence="4" id="KW-1185">Reference proteome</keyword>
<protein>
    <submittedName>
        <fullName evidence="3">Uncharacterized protein</fullName>
    </submittedName>
</protein>
<keyword evidence="2" id="KW-1133">Transmembrane helix</keyword>
<dbReference type="Proteomes" id="UP000018144">
    <property type="component" value="Unassembled WGS sequence"/>
</dbReference>
<sequence>MASSSDPQATGCNAGGASHLSPLVNVDDRLTLHDYALHENVLDTDPRFQYDILRDAVCRALFETEPEDESKLKNYLGYYVKECRDETTKSSTSLPPKMERHGHLIATIEFLYHSYGQTRAQIRAGLEEFHEQKIFQGEDDSTKNFAIAFCLRVWLMTNVRGLGDINVIPGVSTLTWDDDNTTLKEFLDKELFGKEGRVEASRAAEDIPQEGFTAFEIQKYEKIKFVMTSNLADHLSFETSDNDRSKTEVYIFPHVYFLHKHATTGKFTEILNPELLQETLHTLSLLFRNVQDVESLKSPVPEDNPIDLVTLQKYYAHEESRNNVSAYAYYGVRLEKLNILFQDTKSLAKRNGLFIRKNHQEVPLRRFSNATIAQATASNGSRSSESKWNIQGPPRPLVLSRLTKSWTPTFTHGYRSRMKRHQRQCPRLDVVTDMGSKQPYGYLLIALFDYHSTAREMKIDFDREDVSEQQLFSEIRRCYHSLYSWRRYIHLKSLSGFRLYCCEGPTFETHTRPSLSEYNYEAEIALAQLFKVYSRRRTWLQYKPDVRTAWVVWIDENLNGGSRDPSRKDCRTLGLELIIEWSGTRIVVFTAILVLFSLIFGILYGELTPNHDRQTSWGVASYIVTVTGVIAAILAILRWHRTGAIGTSGTSFVTQNFTNTGDYCVHNYQPVPTNLSSVDSRSSNPSRAQRNRFSMVSVQQQIHGVAPISGSVPEDRVLNTNPTHNDASGPSVQHSNSWPMSNRIVPRSSTIAAADQYAGVSRGPGGPSNC</sequence>
<feature type="compositionally biased region" description="Polar residues" evidence="1">
    <location>
        <begin position="718"/>
        <end position="739"/>
    </location>
</feature>
<evidence type="ECO:0000256" key="1">
    <source>
        <dbReference type="SAM" id="MobiDB-lite"/>
    </source>
</evidence>
<feature type="transmembrane region" description="Helical" evidence="2">
    <location>
        <begin position="617"/>
        <end position="637"/>
    </location>
</feature>